<reference evidence="2" key="1">
    <citation type="journal article" date="2012" name="Nat. Biotechnol.">
        <title>Reference genome sequence of the model plant Setaria.</title>
        <authorList>
            <person name="Bennetzen J.L."/>
            <person name="Schmutz J."/>
            <person name="Wang H."/>
            <person name="Percifield R."/>
            <person name="Hawkins J."/>
            <person name="Pontaroli A.C."/>
            <person name="Estep M."/>
            <person name="Feng L."/>
            <person name="Vaughn J.N."/>
            <person name="Grimwood J."/>
            <person name="Jenkins J."/>
            <person name="Barry K."/>
            <person name="Lindquist E."/>
            <person name="Hellsten U."/>
            <person name="Deshpande S."/>
            <person name="Wang X."/>
            <person name="Wu X."/>
            <person name="Mitros T."/>
            <person name="Triplett J."/>
            <person name="Yang X."/>
            <person name="Ye C.Y."/>
            <person name="Mauro-Herrera M."/>
            <person name="Wang L."/>
            <person name="Li P."/>
            <person name="Sharma M."/>
            <person name="Sharma R."/>
            <person name="Ronald P.C."/>
            <person name="Panaud O."/>
            <person name="Kellogg E.A."/>
            <person name="Brutnell T.P."/>
            <person name="Doust A.N."/>
            <person name="Tuskan G.A."/>
            <person name="Rokhsar D."/>
            <person name="Devos K.M."/>
        </authorList>
    </citation>
    <scope>NUCLEOTIDE SEQUENCE [LARGE SCALE GENOMIC DNA]</scope>
    <source>
        <strain evidence="2">cv. Yugu1</strain>
    </source>
</reference>
<protein>
    <submittedName>
        <fullName evidence="1">Uncharacterized protein</fullName>
    </submittedName>
</protein>
<evidence type="ECO:0000313" key="2">
    <source>
        <dbReference type="Proteomes" id="UP000004995"/>
    </source>
</evidence>
<dbReference type="InParanoid" id="A0A0Q3VEZ4"/>
<keyword evidence="2" id="KW-1185">Reference proteome</keyword>
<dbReference type="AlphaFoldDB" id="A0A0Q3VEZ4"/>
<reference evidence="1" key="2">
    <citation type="submission" date="2018-08" db="UniProtKB">
        <authorList>
            <consortium name="EnsemblPlants"/>
        </authorList>
    </citation>
    <scope>IDENTIFICATION</scope>
    <source>
        <strain evidence="1">Yugu1</strain>
    </source>
</reference>
<sequence length="90" mass="10244">WMEQIHPGRHHHHRPSGLDLCELVGYRKKSRSSIRGDIGDLCELKRFVVAVRLNSPLFLYFKAPALGVDPICKFAFRAVSHELDSSSTIE</sequence>
<name>A0A0Q3VEZ4_SETIT</name>
<organism evidence="1 2">
    <name type="scientific">Setaria italica</name>
    <name type="common">Foxtail millet</name>
    <name type="synonym">Panicum italicum</name>
    <dbReference type="NCBI Taxonomy" id="4555"/>
    <lineage>
        <taxon>Eukaryota</taxon>
        <taxon>Viridiplantae</taxon>
        <taxon>Streptophyta</taxon>
        <taxon>Embryophyta</taxon>
        <taxon>Tracheophyta</taxon>
        <taxon>Spermatophyta</taxon>
        <taxon>Magnoliopsida</taxon>
        <taxon>Liliopsida</taxon>
        <taxon>Poales</taxon>
        <taxon>Poaceae</taxon>
        <taxon>PACMAD clade</taxon>
        <taxon>Panicoideae</taxon>
        <taxon>Panicodae</taxon>
        <taxon>Paniceae</taxon>
        <taxon>Cenchrinae</taxon>
        <taxon>Setaria</taxon>
    </lineage>
</organism>
<evidence type="ECO:0000313" key="1">
    <source>
        <dbReference type="EnsemblPlants" id="KQL17187"/>
    </source>
</evidence>
<dbReference type="EMBL" id="AGNK02002116">
    <property type="status" value="NOT_ANNOTATED_CDS"/>
    <property type="molecule type" value="Genomic_DNA"/>
</dbReference>
<dbReference type="EnsemblPlants" id="KQL17187">
    <property type="protein sequence ID" value="KQL17187"/>
    <property type="gene ID" value="SETIT_024867mg"/>
</dbReference>
<dbReference type="Gramene" id="KQL17187">
    <property type="protein sequence ID" value="KQL17187"/>
    <property type="gene ID" value="SETIT_024867mg"/>
</dbReference>
<proteinExistence type="predicted"/>
<accession>A0A0Q3VEZ4</accession>
<dbReference type="Proteomes" id="UP000004995">
    <property type="component" value="Unassembled WGS sequence"/>
</dbReference>
<dbReference type="eggNOG" id="ENOG502R73E">
    <property type="taxonomic scope" value="Eukaryota"/>
</dbReference>